<dbReference type="Gene3D" id="2.40.50.140">
    <property type="entry name" value="Nucleic acid-binding proteins"/>
    <property type="match status" value="1"/>
</dbReference>
<organism evidence="8 9">
    <name type="scientific">Thermosphaera chiliense</name>
    <dbReference type="NCBI Taxonomy" id="3402707"/>
    <lineage>
        <taxon>Archaea</taxon>
        <taxon>Thermoproteota</taxon>
        <taxon>Thermoprotei</taxon>
        <taxon>Desulfurococcales</taxon>
        <taxon>Desulfurococcaceae</taxon>
        <taxon>Thermosphaera</taxon>
    </lineage>
</organism>
<dbReference type="Gene3D" id="3.40.50.300">
    <property type="entry name" value="P-loop containing nucleotide triphosphate hydrolases"/>
    <property type="match status" value="1"/>
</dbReference>
<dbReference type="InterPro" id="IPR003593">
    <property type="entry name" value="AAA+_ATPase"/>
</dbReference>
<dbReference type="EMBL" id="CP063144">
    <property type="protein sequence ID" value="QOR94964.1"/>
    <property type="molecule type" value="Genomic_DNA"/>
</dbReference>
<dbReference type="InterPro" id="IPR008995">
    <property type="entry name" value="Mo/tungstate-bd_C_term_dom"/>
</dbReference>
<dbReference type="PROSITE" id="PS50893">
    <property type="entry name" value="ABC_TRANSPORTER_2"/>
    <property type="match status" value="1"/>
</dbReference>
<dbReference type="Proteomes" id="UP000593766">
    <property type="component" value="Chromosome"/>
</dbReference>
<dbReference type="OrthoDB" id="18368at2157"/>
<dbReference type="Gene3D" id="2.40.50.100">
    <property type="match status" value="1"/>
</dbReference>
<dbReference type="InterPro" id="IPR013611">
    <property type="entry name" value="Transp-assoc_OB_typ2"/>
</dbReference>
<dbReference type="GO" id="GO:0016887">
    <property type="term" value="F:ATP hydrolysis activity"/>
    <property type="evidence" value="ECO:0007669"/>
    <property type="project" value="InterPro"/>
</dbReference>
<gene>
    <name evidence="8" type="ORF">IMZ38_03420</name>
</gene>
<dbReference type="InterPro" id="IPR003439">
    <property type="entry name" value="ABC_transporter-like_ATP-bd"/>
</dbReference>
<evidence type="ECO:0000256" key="4">
    <source>
        <dbReference type="ARBA" id="ARBA00022840"/>
    </source>
</evidence>
<dbReference type="Pfam" id="PF08402">
    <property type="entry name" value="TOBE_2"/>
    <property type="match status" value="1"/>
</dbReference>
<keyword evidence="6" id="KW-0472">Membrane</keyword>
<keyword evidence="3" id="KW-0547">Nucleotide-binding</keyword>
<name>A0A7M1UUZ4_9CREN</name>
<keyword evidence="9" id="KW-1185">Reference proteome</keyword>
<proteinExistence type="predicted"/>
<evidence type="ECO:0000313" key="8">
    <source>
        <dbReference type="EMBL" id="QOR94964.1"/>
    </source>
</evidence>
<keyword evidence="4 8" id="KW-0067">ATP-binding</keyword>
<sequence>MVSVRIDNVSKSFGSVQALRNVSLEISNGEFFAILGPSGCGKTTLLRIIAGLEKPTKGRVLFDEIDVTDVPAEIRDVSMVFQFYALYPTTVFNNIALPLRSRGLSPSETRERVVEIAKLVGIESILNAHVDRLSVADKQKVALARAIAKEPQLYLLDEPLTILDPVSRVIMRAELKRIQKELKQTIIYVTHDQIEALTLADKIAVMNFGVVEQVGTSSEVYDHPESVFVGWFLGEPGMNFVEASVEQDSLRIGGKPVLSERRILEDLKSKGYEKVLTGFRAEHVKISKTPVTRLDGVAVIEGVVRVIEFMGTYYVVDVESDSAEFKVKMDPRIFSNLSIGEGERVWCSIPLDKILFFDPDSSKRIDVGGGSG</sequence>
<dbReference type="Pfam" id="PF00005">
    <property type="entry name" value="ABC_tran"/>
    <property type="match status" value="1"/>
</dbReference>
<protein>
    <submittedName>
        <fullName evidence="8">ABC transporter ATP-binding protein</fullName>
    </submittedName>
</protein>
<evidence type="ECO:0000256" key="5">
    <source>
        <dbReference type="ARBA" id="ARBA00022967"/>
    </source>
</evidence>
<dbReference type="FunFam" id="3.40.50.300:FF:000042">
    <property type="entry name" value="Maltose/maltodextrin ABC transporter, ATP-binding protein"/>
    <property type="match status" value="1"/>
</dbReference>
<dbReference type="GO" id="GO:0022857">
    <property type="term" value="F:transmembrane transporter activity"/>
    <property type="evidence" value="ECO:0007669"/>
    <property type="project" value="InterPro"/>
</dbReference>
<dbReference type="InterPro" id="IPR027417">
    <property type="entry name" value="P-loop_NTPase"/>
</dbReference>
<dbReference type="SUPFAM" id="SSF52540">
    <property type="entry name" value="P-loop containing nucleoside triphosphate hydrolases"/>
    <property type="match status" value="1"/>
</dbReference>
<dbReference type="KEGG" id="tcs:IMZ38_03420"/>
<dbReference type="SUPFAM" id="SSF50331">
    <property type="entry name" value="MOP-like"/>
    <property type="match status" value="1"/>
</dbReference>
<evidence type="ECO:0000259" key="7">
    <source>
        <dbReference type="PROSITE" id="PS50893"/>
    </source>
</evidence>
<dbReference type="GeneID" id="59454436"/>
<dbReference type="GO" id="GO:0005524">
    <property type="term" value="F:ATP binding"/>
    <property type="evidence" value="ECO:0007669"/>
    <property type="project" value="UniProtKB-KW"/>
</dbReference>
<dbReference type="InterPro" id="IPR047641">
    <property type="entry name" value="ABC_transpr_MalK/UgpC-like"/>
</dbReference>
<feature type="domain" description="ABC transporter" evidence="7">
    <location>
        <begin position="4"/>
        <end position="233"/>
    </location>
</feature>
<dbReference type="RefSeq" id="WP_193436760.1">
    <property type="nucleotide sequence ID" value="NZ_CP063144.1"/>
</dbReference>
<dbReference type="PANTHER" id="PTHR43875">
    <property type="entry name" value="MALTODEXTRIN IMPORT ATP-BINDING PROTEIN MSMX"/>
    <property type="match status" value="1"/>
</dbReference>
<dbReference type="InterPro" id="IPR012340">
    <property type="entry name" value="NA-bd_OB-fold"/>
</dbReference>
<evidence type="ECO:0000313" key="9">
    <source>
        <dbReference type="Proteomes" id="UP000593766"/>
    </source>
</evidence>
<evidence type="ECO:0000256" key="3">
    <source>
        <dbReference type="ARBA" id="ARBA00022741"/>
    </source>
</evidence>
<keyword evidence="1" id="KW-0813">Transport</keyword>
<dbReference type="PANTHER" id="PTHR43875:SF15">
    <property type="entry name" value="TREHALOSE IMPORT ATP-BINDING PROTEIN SUGC"/>
    <property type="match status" value="1"/>
</dbReference>
<accession>A0A7M1UUZ4</accession>
<evidence type="ECO:0000256" key="2">
    <source>
        <dbReference type="ARBA" id="ARBA00022475"/>
    </source>
</evidence>
<keyword evidence="5" id="KW-1278">Translocase</keyword>
<evidence type="ECO:0000256" key="1">
    <source>
        <dbReference type="ARBA" id="ARBA00022448"/>
    </source>
</evidence>
<reference evidence="8 9" key="1">
    <citation type="submission" date="2020-10" db="EMBL/GenBank/DDBJ databases">
        <title>Complete genome sequence of Thermosphaera aggregans strain 3507.</title>
        <authorList>
            <person name="Zayulina K.S."/>
            <person name="Elcheninov A.G."/>
            <person name="Toshchakov S.V."/>
            <person name="Kublanov I.V."/>
            <person name="Kochetkova T.V."/>
        </authorList>
    </citation>
    <scope>NUCLEOTIDE SEQUENCE [LARGE SCALE GENOMIC DNA]</scope>
    <source>
        <strain evidence="8 9">3507</strain>
    </source>
</reference>
<keyword evidence="2" id="KW-1003">Cell membrane</keyword>
<dbReference type="GO" id="GO:0055052">
    <property type="term" value="C:ATP-binding cassette (ABC) transporter complex, substrate-binding subunit-containing"/>
    <property type="evidence" value="ECO:0007669"/>
    <property type="project" value="TreeGrafter"/>
</dbReference>
<dbReference type="AlphaFoldDB" id="A0A7M1UUZ4"/>
<evidence type="ECO:0000256" key="6">
    <source>
        <dbReference type="ARBA" id="ARBA00023136"/>
    </source>
</evidence>
<dbReference type="SMART" id="SM00382">
    <property type="entry name" value="AAA"/>
    <property type="match status" value="1"/>
</dbReference>